<dbReference type="STRING" id="35623.Aocu_10010"/>
<comment type="pathway">
    <text evidence="1 11">Metabolic intermediate biosynthesis; chorismate biosynthesis; chorismate from D-erythrose 4-phosphate and phosphoenolpyruvate: step 5/7.</text>
</comment>
<dbReference type="GO" id="GO:0004765">
    <property type="term" value="F:shikimate kinase activity"/>
    <property type="evidence" value="ECO:0007669"/>
    <property type="project" value="UniProtKB-UniRule"/>
</dbReference>
<dbReference type="InterPro" id="IPR031322">
    <property type="entry name" value="Shikimate/glucono_kinase"/>
</dbReference>
<dbReference type="EC" id="2.7.1.71" evidence="3 11"/>
<keyword evidence="8 11" id="KW-0067">ATP-binding</keyword>
<dbReference type="EMBL" id="LK028559">
    <property type="protein sequence ID" value="CDR31074.1"/>
    <property type="molecule type" value="Genomic_DNA"/>
</dbReference>
<dbReference type="PRINTS" id="PR01100">
    <property type="entry name" value="SHIKIMTKNASE"/>
</dbReference>
<protein>
    <recommendedName>
        <fullName evidence="3 11">Shikimate kinase</fullName>
        <shortName evidence="11">SK</shortName>
        <ecNumber evidence="3 11">2.7.1.71</ecNumber>
    </recommendedName>
</protein>
<feature type="binding site" evidence="11">
    <location>
        <position position="113"/>
    </location>
    <ligand>
        <name>ATP</name>
        <dbReference type="ChEBI" id="CHEBI:30616"/>
    </ligand>
</feature>
<keyword evidence="9 11" id="KW-0057">Aromatic amino acid biosynthesis</keyword>
<gene>
    <name evidence="11 12" type="primary">aroK</name>
    <name evidence="12" type="ORF">Aocu_10010</name>
</gene>
<dbReference type="GO" id="GO:0005524">
    <property type="term" value="F:ATP binding"/>
    <property type="evidence" value="ECO:0007669"/>
    <property type="project" value="UniProtKB-UniRule"/>
</dbReference>
<sequence length="163" mass="18895">MKIFLIGMPGTGKSTVGKILANKLGWKFMDLDHYIEERELMFIDHIITLYGEDAFRVMETNALKSINEESMVVSTGGGIVTRKENKQFMNGIKIYLETPIELIEQRLKDSYERPLLKEKSLQQIYDERFLKYQGFADHIISNSKEVSRTVENILSLLKEMNIL</sequence>
<dbReference type="PATRIC" id="fig|35623.3.peg.1001"/>
<dbReference type="UniPathway" id="UPA00053">
    <property type="reaction ID" value="UER00088"/>
</dbReference>
<dbReference type="HOGENOM" id="CLU_057607_4_3_14"/>
<dbReference type="OrthoDB" id="9800332at2"/>
<evidence type="ECO:0000256" key="1">
    <source>
        <dbReference type="ARBA" id="ARBA00004842"/>
    </source>
</evidence>
<evidence type="ECO:0000256" key="3">
    <source>
        <dbReference type="ARBA" id="ARBA00012154"/>
    </source>
</evidence>
<keyword evidence="6 11" id="KW-0547">Nucleotide-binding</keyword>
<dbReference type="HAMAP" id="MF_00109">
    <property type="entry name" value="Shikimate_kinase"/>
    <property type="match status" value="1"/>
</dbReference>
<keyword evidence="11" id="KW-0479">Metal-binding</keyword>
<keyword evidence="13" id="KW-1185">Reference proteome</keyword>
<dbReference type="PANTHER" id="PTHR21087:SF16">
    <property type="entry name" value="SHIKIMATE KINASE 1, CHLOROPLASTIC"/>
    <property type="match status" value="1"/>
</dbReference>
<keyword evidence="4 11" id="KW-0028">Amino-acid biosynthesis</keyword>
<dbReference type="InterPro" id="IPR027417">
    <property type="entry name" value="P-loop_NTPase"/>
</dbReference>
<dbReference type="GO" id="GO:0009073">
    <property type="term" value="P:aromatic amino acid family biosynthetic process"/>
    <property type="evidence" value="ECO:0007669"/>
    <property type="project" value="UniProtKB-KW"/>
</dbReference>
<dbReference type="GO" id="GO:0005829">
    <property type="term" value="C:cytosol"/>
    <property type="evidence" value="ECO:0007669"/>
    <property type="project" value="TreeGrafter"/>
</dbReference>
<evidence type="ECO:0000256" key="6">
    <source>
        <dbReference type="ARBA" id="ARBA00022741"/>
    </source>
</evidence>
<evidence type="ECO:0000256" key="7">
    <source>
        <dbReference type="ARBA" id="ARBA00022777"/>
    </source>
</evidence>
<evidence type="ECO:0000313" key="13">
    <source>
        <dbReference type="Proteomes" id="UP000032434"/>
    </source>
</evidence>
<keyword evidence="11" id="KW-0460">Magnesium</keyword>
<feature type="binding site" evidence="11">
    <location>
        <begin position="10"/>
        <end position="15"/>
    </location>
    <ligand>
        <name>ATP</name>
        <dbReference type="ChEBI" id="CHEBI:30616"/>
    </ligand>
</feature>
<dbReference type="PROSITE" id="PS01128">
    <property type="entry name" value="SHIKIMATE_KINASE"/>
    <property type="match status" value="1"/>
</dbReference>
<comment type="function">
    <text evidence="11">Catalyzes the specific phosphorylation of the 3-hydroxyl group of shikimic acid using ATP as a cosubstrate.</text>
</comment>
<dbReference type="GO" id="GO:0008652">
    <property type="term" value="P:amino acid biosynthetic process"/>
    <property type="evidence" value="ECO:0007669"/>
    <property type="project" value="UniProtKB-KW"/>
</dbReference>
<evidence type="ECO:0000256" key="10">
    <source>
        <dbReference type="ARBA" id="ARBA00048567"/>
    </source>
</evidence>
<dbReference type="AlphaFoldDB" id="A0A061ACD6"/>
<dbReference type="Proteomes" id="UP000032434">
    <property type="component" value="Chromosome 1"/>
</dbReference>
<feature type="binding site" evidence="11">
    <location>
        <position position="56"/>
    </location>
    <ligand>
        <name>substrate</name>
    </ligand>
</feature>
<dbReference type="FunCoup" id="A0A061ACD6">
    <property type="interactions" value="241"/>
</dbReference>
<feature type="binding site" evidence="11">
    <location>
        <position position="77"/>
    </location>
    <ligand>
        <name>substrate</name>
    </ligand>
</feature>
<keyword evidence="7 11" id="KW-0418">Kinase</keyword>
<dbReference type="PANTHER" id="PTHR21087">
    <property type="entry name" value="SHIKIMATE KINASE"/>
    <property type="match status" value="1"/>
</dbReference>
<evidence type="ECO:0000256" key="9">
    <source>
        <dbReference type="ARBA" id="ARBA00023141"/>
    </source>
</evidence>
<evidence type="ECO:0000256" key="5">
    <source>
        <dbReference type="ARBA" id="ARBA00022679"/>
    </source>
</evidence>
<feature type="binding site" evidence="11">
    <location>
        <position position="32"/>
    </location>
    <ligand>
        <name>substrate</name>
    </ligand>
</feature>
<comment type="caution">
    <text evidence="11">Lacks conserved residue(s) required for the propagation of feature annotation.</text>
</comment>
<dbReference type="CDD" id="cd00464">
    <property type="entry name" value="SK"/>
    <property type="match status" value="1"/>
</dbReference>
<keyword evidence="5 11" id="KW-0808">Transferase</keyword>
<dbReference type="Gene3D" id="3.40.50.300">
    <property type="entry name" value="P-loop containing nucleotide triphosphate hydrolases"/>
    <property type="match status" value="1"/>
</dbReference>
<feature type="binding site" evidence="11">
    <location>
        <position position="128"/>
    </location>
    <ligand>
        <name>substrate</name>
    </ligand>
</feature>
<comment type="similarity">
    <text evidence="2 11">Belongs to the shikimate kinase family.</text>
</comment>
<name>A0A061ACD6_9MOLU</name>
<dbReference type="SUPFAM" id="SSF52540">
    <property type="entry name" value="P-loop containing nucleoside triphosphate hydrolases"/>
    <property type="match status" value="1"/>
</dbReference>
<evidence type="ECO:0000313" key="12">
    <source>
        <dbReference type="EMBL" id="CDR31074.1"/>
    </source>
</evidence>
<accession>A0A061ACD6</accession>
<evidence type="ECO:0000256" key="8">
    <source>
        <dbReference type="ARBA" id="ARBA00022840"/>
    </source>
</evidence>
<dbReference type="GO" id="GO:0000287">
    <property type="term" value="F:magnesium ion binding"/>
    <property type="evidence" value="ECO:0007669"/>
    <property type="project" value="UniProtKB-UniRule"/>
</dbReference>
<comment type="subunit">
    <text evidence="11">Monomer.</text>
</comment>
<keyword evidence="11" id="KW-0963">Cytoplasm</keyword>
<evidence type="ECO:0000256" key="11">
    <source>
        <dbReference type="HAMAP-Rule" id="MF_00109"/>
    </source>
</evidence>
<dbReference type="InterPro" id="IPR023000">
    <property type="entry name" value="Shikimate_kinase_CS"/>
</dbReference>
<feature type="binding site" evidence="11">
    <location>
        <position position="14"/>
    </location>
    <ligand>
        <name>Mg(2+)</name>
        <dbReference type="ChEBI" id="CHEBI:18420"/>
    </ligand>
</feature>
<dbReference type="KEGG" id="aoc:Aocu_10010"/>
<dbReference type="InParanoid" id="A0A061ACD6"/>
<comment type="cofactor">
    <cofactor evidence="11">
        <name>Mg(2+)</name>
        <dbReference type="ChEBI" id="CHEBI:18420"/>
    </cofactor>
    <text evidence="11">Binds 1 Mg(2+) ion per subunit.</text>
</comment>
<organism evidence="12 13">
    <name type="scientific">Acholeplasma oculi</name>
    <dbReference type="NCBI Taxonomy" id="35623"/>
    <lineage>
        <taxon>Bacteria</taxon>
        <taxon>Bacillati</taxon>
        <taxon>Mycoplasmatota</taxon>
        <taxon>Mollicutes</taxon>
        <taxon>Acholeplasmatales</taxon>
        <taxon>Acholeplasmataceae</taxon>
        <taxon>Acholeplasma</taxon>
    </lineage>
</organism>
<reference evidence="13" key="1">
    <citation type="submission" date="2014-05" db="EMBL/GenBank/DDBJ databases">
        <authorList>
            <person name="Kube M."/>
        </authorList>
    </citation>
    <scope>NUCLEOTIDE SEQUENCE [LARGE SCALE GENOMIC DNA]</scope>
</reference>
<dbReference type="Pfam" id="PF01202">
    <property type="entry name" value="SKI"/>
    <property type="match status" value="1"/>
</dbReference>
<comment type="subcellular location">
    <subcellularLocation>
        <location evidence="11">Cytoplasm</location>
    </subcellularLocation>
</comment>
<evidence type="ECO:0000256" key="4">
    <source>
        <dbReference type="ARBA" id="ARBA00022605"/>
    </source>
</evidence>
<proteinExistence type="inferred from homology"/>
<dbReference type="InterPro" id="IPR000623">
    <property type="entry name" value="Shikimate_kinase/TSH1"/>
</dbReference>
<dbReference type="RefSeq" id="WP_045749531.1">
    <property type="nucleotide sequence ID" value="NZ_FUZK01000001.1"/>
</dbReference>
<dbReference type="GO" id="GO:0009423">
    <property type="term" value="P:chorismate biosynthetic process"/>
    <property type="evidence" value="ECO:0007669"/>
    <property type="project" value="UniProtKB-UniRule"/>
</dbReference>
<evidence type="ECO:0000256" key="2">
    <source>
        <dbReference type="ARBA" id="ARBA00006997"/>
    </source>
</evidence>
<comment type="catalytic activity">
    <reaction evidence="10 11">
        <text>shikimate + ATP = 3-phosphoshikimate + ADP + H(+)</text>
        <dbReference type="Rhea" id="RHEA:13121"/>
        <dbReference type="ChEBI" id="CHEBI:15378"/>
        <dbReference type="ChEBI" id="CHEBI:30616"/>
        <dbReference type="ChEBI" id="CHEBI:36208"/>
        <dbReference type="ChEBI" id="CHEBI:145989"/>
        <dbReference type="ChEBI" id="CHEBI:456216"/>
        <dbReference type="EC" id="2.7.1.71"/>
    </reaction>
</comment>